<dbReference type="Proteomes" id="UP000078292">
    <property type="component" value="Unassembled WGS sequence"/>
</dbReference>
<keyword evidence="1" id="KW-1133">Transmembrane helix</keyword>
<sequence>MTKKQHRLATFTSTVLTVTGIVLLMIWAISLYNYGIWVDEHGDSGRGRPIDFVLSISGATLLCVSILVLMIRRRSRRQS</sequence>
<name>A0A1B7M2C2_9MICC</name>
<dbReference type="EMBL" id="LXEY01000009">
    <property type="protein sequence ID" value="OAV62748.1"/>
    <property type="molecule type" value="Genomic_DNA"/>
</dbReference>
<evidence type="ECO:0000256" key="1">
    <source>
        <dbReference type="SAM" id="Phobius"/>
    </source>
</evidence>
<evidence type="ECO:0000313" key="2">
    <source>
        <dbReference type="EMBL" id="OAV62748.1"/>
    </source>
</evidence>
<evidence type="ECO:0000313" key="3">
    <source>
        <dbReference type="Proteomes" id="UP000078292"/>
    </source>
</evidence>
<comment type="caution">
    <text evidence="2">The sequence shown here is derived from an EMBL/GenBank/DDBJ whole genome shotgun (WGS) entry which is preliminary data.</text>
</comment>
<feature type="transmembrane region" description="Helical" evidence="1">
    <location>
        <begin position="52"/>
        <end position="71"/>
    </location>
</feature>
<protein>
    <submittedName>
        <fullName evidence="2">Uncharacterized protein</fullName>
    </submittedName>
</protein>
<accession>A0A1B7M2C2</accession>
<reference evidence="2 3" key="1">
    <citation type="submission" date="2016-04" db="EMBL/GenBank/DDBJ databases">
        <title>First whole genome shotgun sequence of the bacterium Enteractinococcus sp. strain UASWS1574.</title>
        <authorList>
            <person name="Crovadore J."/>
            <person name="Chablais R."/>
            <person name="Lefort F."/>
        </authorList>
    </citation>
    <scope>NUCLEOTIDE SEQUENCE [LARGE SCALE GENOMIC DNA]</scope>
    <source>
        <strain evidence="2 3">UASWS1574</strain>
    </source>
</reference>
<keyword evidence="3" id="KW-1185">Reference proteome</keyword>
<organism evidence="2 3">
    <name type="scientific">Enteractinococcus helveticum</name>
    <dbReference type="NCBI Taxonomy" id="1837282"/>
    <lineage>
        <taxon>Bacteria</taxon>
        <taxon>Bacillati</taxon>
        <taxon>Actinomycetota</taxon>
        <taxon>Actinomycetes</taxon>
        <taxon>Micrococcales</taxon>
        <taxon>Micrococcaceae</taxon>
    </lineage>
</organism>
<proteinExistence type="predicted"/>
<keyword evidence="1" id="KW-0472">Membrane</keyword>
<gene>
    <name evidence="2" type="ORF">A6F49_05270</name>
</gene>
<dbReference type="AlphaFoldDB" id="A0A1B7M2C2"/>
<keyword evidence="1" id="KW-0812">Transmembrane</keyword>
<feature type="transmembrane region" description="Helical" evidence="1">
    <location>
        <begin position="12"/>
        <end position="32"/>
    </location>
</feature>